<dbReference type="Gene3D" id="3.10.105.10">
    <property type="entry name" value="Dipeptide-binding Protein, Domain 3"/>
    <property type="match status" value="1"/>
</dbReference>
<dbReference type="GO" id="GO:0030288">
    <property type="term" value="C:outer membrane-bounded periplasmic space"/>
    <property type="evidence" value="ECO:0007669"/>
    <property type="project" value="UniProtKB-ARBA"/>
</dbReference>
<comment type="caution">
    <text evidence="6">The sequence shown here is derived from an EMBL/GenBank/DDBJ whole genome shotgun (WGS) entry which is preliminary data.</text>
</comment>
<comment type="similarity">
    <text evidence="1">Belongs to the bacterial solute-binding protein 5 family.</text>
</comment>
<dbReference type="InterPro" id="IPR039424">
    <property type="entry name" value="SBP_5"/>
</dbReference>
<dbReference type="Gene3D" id="3.90.76.10">
    <property type="entry name" value="Dipeptide-binding Protein, Domain 1"/>
    <property type="match status" value="1"/>
</dbReference>
<accession>A0A1N7SPW2</accession>
<dbReference type="SUPFAM" id="SSF53850">
    <property type="entry name" value="Periplasmic binding protein-like II"/>
    <property type="match status" value="1"/>
</dbReference>
<dbReference type="InterPro" id="IPR030678">
    <property type="entry name" value="Peptide/Ni-bd"/>
</dbReference>
<proteinExistence type="inferred from homology"/>
<dbReference type="Pfam" id="PF00496">
    <property type="entry name" value="SBP_bac_5"/>
    <property type="match status" value="1"/>
</dbReference>
<dbReference type="InterPro" id="IPR000914">
    <property type="entry name" value="SBP_5_dom"/>
</dbReference>
<organism evidence="6 7">
    <name type="scientific">Paraburkholderia piptadeniae</name>
    <dbReference type="NCBI Taxonomy" id="1701573"/>
    <lineage>
        <taxon>Bacteria</taxon>
        <taxon>Pseudomonadati</taxon>
        <taxon>Pseudomonadota</taxon>
        <taxon>Betaproteobacteria</taxon>
        <taxon>Burkholderiales</taxon>
        <taxon>Burkholderiaceae</taxon>
        <taxon>Paraburkholderia</taxon>
    </lineage>
</organism>
<evidence type="ECO:0000256" key="3">
    <source>
        <dbReference type="ARBA" id="ARBA00022729"/>
    </source>
</evidence>
<dbReference type="PANTHER" id="PTHR30290">
    <property type="entry name" value="PERIPLASMIC BINDING COMPONENT OF ABC TRANSPORTER"/>
    <property type="match status" value="1"/>
</dbReference>
<dbReference type="PIRSF" id="PIRSF002741">
    <property type="entry name" value="MppA"/>
    <property type="match status" value="1"/>
</dbReference>
<dbReference type="EMBL" id="CYGY02000068">
    <property type="protein sequence ID" value="SIT49382.1"/>
    <property type="molecule type" value="Genomic_DNA"/>
</dbReference>
<feature type="signal peptide" evidence="4">
    <location>
        <begin position="1"/>
        <end position="26"/>
    </location>
</feature>
<name>A0A1N7SPW2_9BURK</name>
<keyword evidence="2" id="KW-0813">Transport</keyword>
<gene>
    <name evidence="6" type="ORF">BN2476_680107</name>
</gene>
<dbReference type="GO" id="GO:1904680">
    <property type="term" value="F:peptide transmembrane transporter activity"/>
    <property type="evidence" value="ECO:0007669"/>
    <property type="project" value="TreeGrafter"/>
</dbReference>
<keyword evidence="3 4" id="KW-0732">Signal</keyword>
<dbReference type="Proteomes" id="UP000195569">
    <property type="component" value="Unassembled WGS sequence"/>
</dbReference>
<dbReference type="GO" id="GO:0015833">
    <property type="term" value="P:peptide transport"/>
    <property type="evidence" value="ECO:0007669"/>
    <property type="project" value="TreeGrafter"/>
</dbReference>
<sequence length="499" mass="55352">MSKCQLWLRLTCVAAALLGLGTTATGATLTIALSSTVNTLDPEKTTTVGTDLSVISHIYTPLVERGPDLKLRPALATSWQAISDNVWRFVLRDGVAFPDGEPLDAAAVAWNVKRILDPRTGARNKPWYSAIREIRVVDAHTIDFVTDRPFPALPAQMAMLFLLPPRWSRSHNLAMNAMGTGPYELKSFSPGDQIVLSARPDYWGDAPRFDRVVFKIIPEESSQIASLLTGEVNFISGFPTSEIGRINHSGRAHADAVPSTRAMFIRLNALKEPFRGNPKLWKALNYAVDKKAINDALLDGKGQLEDCQILSDAYFGFNPDLKPVPYDPAKARQLLNEAGYPDGLTIDMEVPTGRYMQSSDIAQAVAAQFEEVNVKVRMHEMDFGVWINKYLIGRNLGVASYTGVAWPTLEGGSMFDLWQSKNPQAFWDDVAYDRAVRLATSTLDDGKRAAAYRTISRAMCDASPIVFLFFTPTTYALTPDVRWSPRGDDWVRAMDMEPR</sequence>
<evidence type="ECO:0000256" key="2">
    <source>
        <dbReference type="ARBA" id="ARBA00022448"/>
    </source>
</evidence>
<dbReference type="RefSeq" id="WP_087738399.1">
    <property type="nucleotide sequence ID" value="NZ_CYGY02000068.1"/>
</dbReference>
<evidence type="ECO:0000313" key="7">
    <source>
        <dbReference type="Proteomes" id="UP000195569"/>
    </source>
</evidence>
<evidence type="ECO:0000256" key="1">
    <source>
        <dbReference type="ARBA" id="ARBA00005695"/>
    </source>
</evidence>
<dbReference type="AlphaFoldDB" id="A0A1N7SPW2"/>
<feature type="chain" id="PRO_5012794797" evidence="4">
    <location>
        <begin position="27"/>
        <end position="499"/>
    </location>
</feature>
<dbReference type="Gene3D" id="3.40.190.10">
    <property type="entry name" value="Periplasmic binding protein-like II"/>
    <property type="match status" value="1"/>
</dbReference>
<protein>
    <submittedName>
        <fullName evidence="6">Dipeptide-binding protein ABC transporter, periplasmic substrate-binding protein component</fullName>
    </submittedName>
</protein>
<evidence type="ECO:0000313" key="6">
    <source>
        <dbReference type="EMBL" id="SIT49382.1"/>
    </source>
</evidence>
<evidence type="ECO:0000256" key="4">
    <source>
        <dbReference type="SAM" id="SignalP"/>
    </source>
</evidence>
<dbReference type="PANTHER" id="PTHR30290:SF9">
    <property type="entry name" value="OLIGOPEPTIDE-BINDING PROTEIN APPA"/>
    <property type="match status" value="1"/>
</dbReference>
<reference evidence="6" key="1">
    <citation type="submission" date="2016-12" db="EMBL/GenBank/DDBJ databases">
        <authorList>
            <person name="Moulin L."/>
        </authorList>
    </citation>
    <scope>NUCLEOTIDE SEQUENCE [LARGE SCALE GENOMIC DNA]</scope>
    <source>
        <strain evidence="6">STM 7183</strain>
    </source>
</reference>
<dbReference type="OrthoDB" id="9801799at2"/>
<keyword evidence="7" id="KW-1185">Reference proteome</keyword>
<dbReference type="GO" id="GO:0043190">
    <property type="term" value="C:ATP-binding cassette (ABC) transporter complex"/>
    <property type="evidence" value="ECO:0007669"/>
    <property type="project" value="InterPro"/>
</dbReference>
<evidence type="ECO:0000259" key="5">
    <source>
        <dbReference type="Pfam" id="PF00496"/>
    </source>
</evidence>
<feature type="domain" description="Solute-binding protein family 5" evidence="5">
    <location>
        <begin position="70"/>
        <end position="421"/>
    </location>
</feature>